<feature type="compositionally biased region" description="Low complexity" evidence="1">
    <location>
        <begin position="227"/>
        <end position="238"/>
    </location>
</feature>
<gene>
    <name evidence="2" type="ORF">MVEN_00671700</name>
</gene>
<proteinExistence type="predicted"/>
<keyword evidence="3" id="KW-1185">Reference proteome</keyword>
<name>A0A8H7D911_9AGAR</name>
<comment type="caution">
    <text evidence="2">The sequence shown here is derived from an EMBL/GenBank/DDBJ whole genome shotgun (WGS) entry which is preliminary data.</text>
</comment>
<accession>A0A8H7D911</accession>
<evidence type="ECO:0000256" key="1">
    <source>
        <dbReference type="SAM" id="MobiDB-lite"/>
    </source>
</evidence>
<protein>
    <submittedName>
        <fullName evidence="2">Uncharacterized protein</fullName>
    </submittedName>
</protein>
<sequence>MFEDQRPVCSGKDLALDGFVRMEMDFYVVSHIAKDCSRTMRSEVVLCDFSDCVELFADFLASWRSRALYHPSDDQTHTLPFTQIPNRRPASLWTLRIPMISPPHGTTATPSLISQRHGIEHRDHRVARIFKRDLTEVRMRMSEIFVPRRPDAQKRESGVGWQTVSRVISDRIEYLLNTMTSINVDEPVKIIQRQLQIMLTPYILHSARANPPLDAVADDSCGESALNQAHNPHPQQQPTSIAPDHVGMTTRRALDETNHQMCRVVLRM</sequence>
<evidence type="ECO:0000313" key="3">
    <source>
        <dbReference type="Proteomes" id="UP000620124"/>
    </source>
</evidence>
<feature type="region of interest" description="Disordered" evidence="1">
    <location>
        <begin position="223"/>
        <end position="244"/>
    </location>
</feature>
<dbReference type="EMBL" id="JACAZI010000004">
    <property type="protein sequence ID" value="KAF7363191.1"/>
    <property type="molecule type" value="Genomic_DNA"/>
</dbReference>
<reference evidence="2" key="1">
    <citation type="submission" date="2020-05" db="EMBL/GenBank/DDBJ databases">
        <title>Mycena genomes resolve the evolution of fungal bioluminescence.</title>
        <authorList>
            <person name="Tsai I.J."/>
        </authorList>
    </citation>
    <scope>NUCLEOTIDE SEQUENCE</scope>
    <source>
        <strain evidence="2">CCC161011</strain>
    </source>
</reference>
<evidence type="ECO:0000313" key="2">
    <source>
        <dbReference type="EMBL" id="KAF7363191.1"/>
    </source>
</evidence>
<dbReference type="AlphaFoldDB" id="A0A8H7D911"/>
<organism evidence="2 3">
    <name type="scientific">Mycena venus</name>
    <dbReference type="NCBI Taxonomy" id="2733690"/>
    <lineage>
        <taxon>Eukaryota</taxon>
        <taxon>Fungi</taxon>
        <taxon>Dikarya</taxon>
        <taxon>Basidiomycota</taxon>
        <taxon>Agaricomycotina</taxon>
        <taxon>Agaricomycetes</taxon>
        <taxon>Agaricomycetidae</taxon>
        <taxon>Agaricales</taxon>
        <taxon>Marasmiineae</taxon>
        <taxon>Mycenaceae</taxon>
        <taxon>Mycena</taxon>
    </lineage>
</organism>
<dbReference type="OrthoDB" id="10261782at2759"/>
<dbReference type="Proteomes" id="UP000620124">
    <property type="component" value="Unassembled WGS sequence"/>
</dbReference>